<dbReference type="RefSeq" id="WP_373322646.1">
    <property type="nucleotide sequence ID" value="NZ_BPRC01000001.1"/>
</dbReference>
<protein>
    <submittedName>
        <fullName evidence="3">Transcriptional repressor NrdR</fullName>
    </submittedName>
</protein>
<organism evidence="3 4">
    <name type="scientific">Methylorubrum aminovorans</name>
    <dbReference type="NCBI Taxonomy" id="269069"/>
    <lineage>
        <taxon>Bacteria</taxon>
        <taxon>Pseudomonadati</taxon>
        <taxon>Pseudomonadota</taxon>
        <taxon>Alphaproteobacteria</taxon>
        <taxon>Hyphomicrobiales</taxon>
        <taxon>Methylobacteriaceae</taxon>
        <taxon>Methylorubrum</taxon>
    </lineage>
</organism>
<reference evidence="3" key="2">
    <citation type="submission" date="2021-08" db="EMBL/GenBank/DDBJ databases">
        <authorList>
            <person name="Tani A."/>
            <person name="Ola A."/>
            <person name="Ogura Y."/>
            <person name="Katsura K."/>
            <person name="Hayashi T."/>
        </authorList>
    </citation>
    <scope>NUCLEOTIDE SEQUENCE</scope>
    <source>
        <strain evidence="3">NBRC 15686</strain>
    </source>
</reference>
<gene>
    <name evidence="3" type="primary">nrdR_1</name>
    <name evidence="3" type="ORF">LNAOJCKE_0930</name>
</gene>
<keyword evidence="4" id="KW-1185">Reference proteome</keyword>
<dbReference type="Proteomes" id="UP001055039">
    <property type="component" value="Unassembled WGS sequence"/>
</dbReference>
<feature type="region of interest" description="Disordered" evidence="1">
    <location>
        <begin position="59"/>
        <end position="88"/>
    </location>
</feature>
<dbReference type="Pfam" id="PF22811">
    <property type="entry name" value="Zn_ribbon_NrdR"/>
    <property type="match status" value="1"/>
</dbReference>
<proteinExistence type="predicted"/>
<evidence type="ECO:0000259" key="2">
    <source>
        <dbReference type="Pfam" id="PF22811"/>
    </source>
</evidence>
<dbReference type="InterPro" id="IPR055173">
    <property type="entry name" value="NrdR-like_N"/>
</dbReference>
<accession>A0ABQ4UA56</accession>
<name>A0ABQ4UA56_9HYPH</name>
<evidence type="ECO:0000256" key="1">
    <source>
        <dbReference type="SAM" id="MobiDB-lite"/>
    </source>
</evidence>
<sequence>MICPKCKFGTRVKDSRPHVDDPTVIKRRRECDGCGHKFNTFEGTVDLVRHRASVRERQARYREALGPEERSRRAKRDNTRSAARVEAAAANQPVGNILARWNGVAAPPGSASPNPYPYRQQEI</sequence>
<dbReference type="EMBL" id="BPRC01000001">
    <property type="protein sequence ID" value="GJE63732.1"/>
    <property type="molecule type" value="Genomic_DNA"/>
</dbReference>
<comment type="caution">
    <text evidence="3">The sequence shown here is derived from an EMBL/GenBank/DDBJ whole genome shotgun (WGS) entry which is preliminary data.</text>
</comment>
<reference evidence="3" key="1">
    <citation type="journal article" date="2021" name="Front. Microbiol.">
        <title>Comprehensive Comparative Genomics and Phenotyping of Methylobacterium Species.</title>
        <authorList>
            <person name="Alessa O."/>
            <person name="Ogura Y."/>
            <person name="Fujitani Y."/>
            <person name="Takami H."/>
            <person name="Hayashi T."/>
            <person name="Sahin N."/>
            <person name="Tani A."/>
        </authorList>
    </citation>
    <scope>NUCLEOTIDE SEQUENCE</scope>
    <source>
        <strain evidence="3">NBRC 15686</strain>
    </source>
</reference>
<evidence type="ECO:0000313" key="4">
    <source>
        <dbReference type="Proteomes" id="UP001055039"/>
    </source>
</evidence>
<feature type="compositionally biased region" description="Basic and acidic residues" evidence="1">
    <location>
        <begin position="59"/>
        <end position="79"/>
    </location>
</feature>
<feature type="domain" description="Transcriptional repressor NrdR-like N-terminal" evidence="2">
    <location>
        <begin position="1"/>
        <end position="42"/>
    </location>
</feature>
<evidence type="ECO:0000313" key="3">
    <source>
        <dbReference type="EMBL" id="GJE63732.1"/>
    </source>
</evidence>